<evidence type="ECO:0000313" key="1">
    <source>
        <dbReference type="EMBL" id="CDW72514.1"/>
    </source>
</evidence>
<keyword evidence="2" id="KW-1185">Reference proteome</keyword>
<accession>A0A077ZSH7</accession>
<gene>
    <name evidence="1" type="primary">Contig16898.g17997</name>
    <name evidence="1" type="ORF">STYLEM_1475</name>
</gene>
<proteinExistence type="predicted"/>
<evidence type="ECO:0000313" key="2">
    <source>
        <dbReference type="Proteomes" id="UP000039865"/>
    </source>
</evidence>
<dbReference type="InParanoid" id="A0A077ZSH7"/>
<name>A0A077ZSH7_STYLE</name>
<sequence length="639" mass="73624">MSSTKRQGIFKDQNPLYKLYKNEDIAHYIPHNKRHTITQYMGKVNLLMGSNTNKDDQFQSIQTSTFKKNDTTEYKETVNDRSKVSAQIKNFHLKEKMYVGNEKPQSETSGIMSQPVQELDRQKDYAEKRQVVNQLKNRLRSSNFQLGSQNDKINRQEIEEQYNKDFKEIYKQALTKSPPPHKNTSTIKMSPAQTMKFEPFTDYLDVNKMKKEALEQVERPVNQSALKQSSIRFSYNQKGKSPFSHRGQSLNYDEAMSTQGANSRGFSTKLSQTSLSNRYEEVDNNLNNSNNLHINKILKAQNEHSPRTYLTSGIGQANQPDFQTINVKHQLNLDKFDASQHKEARDLRAKMRSTTYSIGRKGEPITPQLYASQAPTPQQFSPDKQREQDYRFVNPNLIKNLNVAQAQNISDKTQRFNTMHGSYYNTFYTKGNNQVQSPIDRQIRTTKELKSELLGHAFELGFDANGGAKIPDPLHSKAASIDILNQSYGNKNAKDAFKMVAEKQNFKISQNIGKSVEVNVWNKFEGKNYGTGRPVNNIIDQEALKRSNVPFGMNTPQIVREQQVQDLNPKTLTSFSPDIINKKTNVGNFYHKIAEQFKQSKVPFSPDLRKSNFKPDESFTNSFYKTQFEWKQPKFDMSH</sequence>
<protein>
    <submittedName>
        <fullName evidence="1">Uncharacterized protein</fullName>
    </submittedName>
</protein>
<dbReference type="Proteomes" id="UP000039865">
    <property type="component" value="Unassembled WGS sequence"/>
</dbReference>
<reference evidence="1 2" key="1">
    <citation type="submission" date="2014-06" db="EMBL/GenBank/DDBJ databases">
        <authorList>
            <person name="Swart Estienne"/>
        </authorList>
    </citation>
    <scope>NUCLEOTIDE SEQUENCE [LARGE SCALE GENOMIC DNA]</scope>
    <source>
        <strain evidence="1 2">130c</strain>
    </source>
</reference>
<dbReference type="AlphaFoldDB" id="A0A077ZSH7"/>
<dbReference type="EMBL" id="CCKQ01001407">
    <property type="protein sequence ID" value="CDW72514.1"/>
    <property type="molecule type" value="Genomic_DNA"/>
</dbReference>
<organism evidence="1 2">
    <name type="scientific">Stylonychia lemnae</name>
    <name type="common">Ciliate</name>
    <dbReference type="NCBI Taxonomy" id="5949"/>
    <lineage>
        <taxon>Eukaryota</taxon>
        <taxon>Sar</taxon>
        <taxon>Alveolata</taxon>
        <taxon>Ciliophora</taxon>
        <taxon>Intramacronucleata</taxon>
        <taxon>Spirotrichea</taxon>
        <taxon>Stichotrichia</taxon>
        <taxon>Sporadotrichida</taxon>
        <taxon>Oxytrichidae</taxon>
        <taxon>Stylonychinae</taxon>
        <taxon>Stylonychia</taxon>
    </lineage>
</organism>